<feature type="coiled-coil region" evidence="1">
    <location>
        <begin position="653"/>
        <end position="680"/>
    </location>
</feature>
<name>Q238V2_TETTS</name>
<evidence type="ECO:0000313" key="2">
    <source>
        <dbReference type="EMBL" id="EAR93118.2"/>
    </source>
</evidence>
<gene>
    <name evidence="2" type="ORF">TTHERM_00449680</name>
</gene>
<dbReference type="RefSeq" id="XP_001013363.2">
    <property type="nucleotide sequence ID" value="XM_001013363.3"/>
</dbReference>
<dbReference type="PANTHER" id="PTHR34726:SF1">
    <property type="entry name" value="G DOMAIN-CONTAINING PROTEIN"/>
    <property type="match status" value="1"/>
</dbReference>
<organism evidence="2 3">
    <name type="scientific">Tetrahymena thermophila (strain SB210)</name>
    <dbReference type="NCBI Taxonomy" id="312017"/>
    <lineage>
        <taxon>Eukaryota</taxon>
        <taxon>Sar</taxon>
        <taxon>Alveolata</taxon>
        <taxon>Ciliophora</taxon>
        <taxon>Intramacronucleata</taxon>
        <taxon>Oligohymenophorea</taxon>
        <taxon>Hymenostomatida</taxon>
        <taxon>Tetrahymenina</taxon>
        <taxon>Tetrahymenidae</taxon>
        <taxon>Tetrahymena</taxon>
    </lineage>
</organism>
<dbReference type="InParanoid" id="Q238V2"/>
<sequence>MVNNQYYSIDNNKDNQLKNLNSANQQLQYDISQKNQENQVLIQDISQLKKKIQELNNILENLINIQYEFQKFKLAADNNINSLNSEIEVLQEQILREQKKNEQYEKLIREKDNYMNQINNNEENVSKLHNLTEENQKLKNDIFQIKQENQVLINNDKQSRCQIEELQNTVQSLQDQINSQKENQKTILANEKNNLASEIKKFQKENQDAQQKNEELKNENQDLQKINQEYQILNDKLQNELKASILQNQQQKQLINELENKFQQEQEEEKKLETQQKQIQNKNLQLQAQNQELINQQSSLKTQLQEAQHKILLYDIQKVSQKKIQFQDKDNNNLDYCIPHMKYDIEINMRSVLDLENCISNQNIKIENQQGRNFIQNQSLVNINLREQNLFNQNLTIVGFLGQTNKGKTFIMNYLFCENQSADINEGTQGISMKYDLSNGKSVIYIDSQGTNKPNQINYESSHDYVKFIEKRNQGKESYRDLQKIQNDVNTINQFQQVTEQLQQGFIIQYSQILIIVISNLTQEDVNFINKMSNTFDQNEAYRQKRIFVIHNLKNSHLSQNVYNYIQQLKKIFPIREQSINTFKQPEYKQNTIFIDIINQNVNHLIMAHQISEAGEEYNKFTIKYLKQVIVFCTSQIRFNPVQKFKDYLNQNIKTYLTLKQDEEQSMHQLQKEFIEYDEQQQVIRLKKGFSIEKIKYLQTNFSTFKNQCSYSIVQNKEQNKLYLLVEIPNSASFEQEFRKKDGLFIIKTTQNYDLEEQLGQCYISNRKQKEEYIIKICSENELYKHNQNEYQNFRNGIHQFVFDKEVVDSENENN</sequence>
<dbReference type="GeneID" id="7823971"/>
<protein>
    <recommendedName>
        <fullName evidence="4">P-loop containing nucleoside triphosphate hydrolase</fullName>
    </recommendedName>
</protein>
<evidence type="ECO:0008006" key="4">
    <source>
        <dbReference type="Google" id="ProtNLM"/>
    </source>
</evidence>
<dbReference type="OrthoDB" id="9986718at2759"/>
<dbReference type="Gene3D" id="3.40.50.300">
    <property type="entry name" value="P-loop containing nucleotide triphosphate hydrolases"/>
    <property type="match status" value="1"/>
</dbReference>
<evidence type="ECO:0000313" key="3">
    <source>
        <dbReference type="Proteomes" id="UP000009168"/>
    </source>
</evidence>
<proteinExistence type="predicted"/>
<dbReference type="SUPFAM" id="SSF52540">
    <property type="entry name" value="P-loop containing nucleoside triphosphate hydrolases"/>
    <property type="match status" value="1"/>
</dbReference>
<dbReference type="InterPro" id="IPR027417">
    <property type="entry name" value="P-loop_NTPase"/>
</dbReference>
<feature type="coiled-coil region" evidence="1">
    <location>
        <begin position="17"/>
        <end position="310"/>
    </location>
</feature>
<keyword evidence="3" id="KW-1185">Reference proteome</keyword>
<reference evidence="3" key="1">
    <citation type="journal article" date="2006" name="PLoS Biol.">
        <title>Macronuclear genome sequence of the ciliate Tetrahymena thermophila, a model eukaryote.</title>
        <authorList>
            <person name="Eisen J.A."/>
            <person name="Coyne R.S."/>
            <person name="Wu M."/>
            <person name="Wu D."/>
            <person name="Thiagarajan M."/>
            <person name="Wortman J.R."/>
            <person name="Badger J.H."/>
            <person name="Ren Q."/>
            <person name="Amedeo P."/>
            <person name="Jones K.M."/>
            <person name="Tallon L.J."/>
            <person name="Delcher A.L."/>
            <person name="Salzberg S.L."/>
            <person name="Silva J.C."/>
            <person name="Haas B.J."/>
            <person name="Majoros W.H."/>
            <person name="Farzad M."/>
            <person name="Carlton J.M."/>
            <person name="Smith R.K. Jr."/>
            <person name="Garg J."/>
            <person name="Pearlman R.E."/>
            <person name="Karrer K.M."/>
            <person name="Sun L."/>
            <person name="Manning G."/>
            <person name="Elde N.C."/>
            <person name="Turkewitz A.P."/>
            <person name="Asai D.J."/>
            <person name="Wilkes D.E."/>
            <person name="Wang Y."/>
            <person name="Cai H."/>
            <person name="Collins K."/>
            <person name="Stewart B.A."/>
            <person name="Lee S.R."/>
            <person name="Wilamowska K."/>
            <person name="Weinberg Z."/>
            <person name="Ruzzo W.L."/>
            <person name="Wloga D."/>
            <person name="Gaertig J."/>
            <person name="Frankel J."/>
            <person name="Tsao C.-C."/>
            <person name="Gorovsky M.A."/>
            <person name="Keeling P.J."/>
            <person name="Waller R.F."/>
            <person name="Patron N.J."/>
            <person name="Cherry J.M."/>
            <person name="Stover N.A."/>
            <person name="Krieger C.J."/>
            <person name="del Toro C."/>
            <person name="Ryder H.F."/>
            <person name="Williamson S.C."/>
            <person name="Barbeau R.A."/>
            <person name="Hamilton E.P."/>
            <person name="Orias E."/>
        </authorList>
    </citation>
    <scope>NUCLEOTIDE SEQUENCE [LARGE SCALE GENOMIC DNA]</scope>
    <source>
        <strain evidence="3">SB210</strain>
    </source>
</reference>
<keyword evidence="1" id="KW-0175">Coiled coil</keyword>
<accession>Q238V2</accession>
<dbReference type="Proteomes" id="UP000009168">
    <property type="component" value="Unassembled WGS sequence"/>
</dbReference>
<evidence type="ECO:0000256" key="1">
    <source>
        <dbReference type="SAM" id="Coils"/>
    </source>
</evidence>
<dbReference type="PANTHER" id="PTHR34726">
    <property type="entry name" value="GBP DOMAIN-CONTAINING PROTEIN"/>
    <property type="match status" value="1"/>
</dbReference>
<dbReference type="EMBL" id="GG662738">
    <property type="protein sequence ID" value="EAR93118.2"/>
    <property type="molecule type" value="Genomic_DNA"/>
</dbReference>
<dbReference type="STRING" id="312017.Q238V2"/>
<dbReference type="KEGG" id="tet:TTHERM_00449680"/>
<dbReference type="HOGENOM" id="CLU_353220_0_0_1"/>
<dbReference type="AlphaFoldDB" id="Q238V2"/>